<evidence type="ECO:0008006" key="3">
    <source>
        <dbReference type="Google" id="ProtNLM"/>
    </source>
</evidence>
<evidence type="ECO:0000313" key="1">
    <source>
        <dbReference type="EMBL" id="MBD5780474.1"/>
    </source>
</evidence>
<sequence>MRSIVLIGAIATLFLGGCSAYQMGTSNALPYKSIVVAPPTNLSTLPQLEGPLNAALRHAVQSSVELSLATSSPSDATLEVSVLEIRRDIAAVSASDVGRGRKFELTANLELSLKKGDGSNQYFFQARPLTIRQDIYTDSGLVDAEYQAVPEISRQIAARVAESLVDVW</sequence>
<dbReference type="Gene3D" id="3.30.160.150">
    <property type="entry name" value="Lipoprotein like domain"/>
    <property type="match status" value="1"/>
</dbReference>
<dbReference type="RefSeq" id="WP_191617575.1">
    <property type="nucleotide sequence ID" value="NZ_JACYFG010000036.1"/>
</dbReference>
<dbReference type="Proteomes" id="UP000622317">
    <property type="component" value="Unassembled WGS sequence"/>
</dbReference>
<gene>
    <name evidence="1" type="ORF">IEN85_13315</name>
</gene>
<accession>A0A927F8V5</accession>
<organism evidence="1 2">
    <name type="scientific">Pelagicoccus enzymogenes</name>
    <dbReference type="NCBI Taxonomy" id="2773457"/>
    <lineage>
        <taxon>Bacteria</taxon>
        <taxon>Pseudomonadati</taxon>
        <taxon>Verrucomicrobiota</taxon>
        <taxon>Opitutia</taxon>
        <taxon>Puniceicoccales</taxon>
        <taxon>Pelagicoccaceae</taxon>
        <taxon>Pelagicoccus</taxon>
    </lineage>
</organism>
<dbReference type="GO" id="GO:0019867">
    <property type="term" value="C:outer membrane"/>
    <property type="evidence" value="ECO:0007669"/>
    <property type="project" value="InterPro"/>
</dbReference>
<dbReference type="Pfam" id="PF04390">
    <property type="entry name" value="LptE"/>
    <property type="match status" value="1"/>
</dbReference>
<dbReference type="EMBL" id="JACYFG010000036">
    <property type="protein sequence ID" value="MBD5780474.1"/>
    <property type="molecule type" value="Genomic_DNA"/>
</dbReference>
<reference evidence="1" key="1">
    <citation type="submission" date="2020-09" db="EMBL/GenBank/DDBJ databases">
        <title>Pelagicoccus enzymogenes sp. nov. with an EPS production, isolated from marine sediment.</title>
        <authorList>
            <person name="Feng X."/>
        </authorList>
    </citation>
    <scope>NUCLEOTIDE SEQUENCE</scope>
    <source>
        <strain evidence="1">NFK12</strain>
    </source>
</reference>
<dbReference type="AlphaFoldDB" id="A0A927F8V5"/>
<protein>
    <recommendedName>
        <fullName evidence="3">LPS-assembly lipoprotein</fullName>
    </recommendedName>
</protein>
<comment type="caution">
    <text evidence="1">The sequence shown here is derived from an EMBL/GenBank/DDBJ whole genome shotgun (WGS) entry which is preliminary data.</text>
</comment>
<proteinExistence type="predicted"/>
<dbReference type="PROSITE" id="PS51257">
    <property type="entry name" value="PROKAR_LIPOPROTEIN"/>
    <property type="match status" value="1"/>
</dbReference>
<keyword evidence="2" id="KW-1185">Reference proteome</keyword>
<evidence type="ECO:0000313" key="2">
    <source>
        <dbReference type="Proteomes" id="UP000622317"/>
    </source>
</evidence>
<dbReference type="GO" id="GO:0043165">
    <property type="term" value="P:Gram-negative-bacterium-type cell outer membrane assembly"/>
    <property type="evidence" value="ECO:0007669"/>
    <property type="project" value="InterPro"/>
</dbReference>
<name>A0A927F8V5_9BACT</name>
<dbReference type="InterPro" id="IPR007485">
    <property type="entry name" value="LPS_assembly_LptE"/>
</dbReference>